<evidence type="ECO:0000256" key="4">
    <source>
        <dbReference type="ARBA" id="ARBA00023010"/>
    </source>
</evidence>
<keyword evidence="2" id="KW-0813">Transport</keyword>
<dbReference type="Gene3D" id="3.10.420.10">
    <property type="entry name" value="SecB-like"/>
    <property type="match status" value="1"/>
</dbReference>
<evidence type="ECO:0000256" key="2">
    <source>
        <dbReference type="ARBA" id="ARBA00022448"/>
    </source>
</evidence>
<name>A0A023D8F9_ACIMT</name>
<protein>
    <submittedName>
        <fullName evidence="6">Protein translocase subunit SecB</fullName>
    </submittedName>
</protein>
<dbReference type="InterPro" id="IPR003708">
    <property type="entry name" value="SecB"/>
</dbReference>
<reference evidence="6 7" key="2">
    <citation type="journal article" date="2014" name="FEMS Microbiol. Lett.">
        <title>Draft genomic DNA sequence of the facultatively methylotrophic bacterium Acidomonas methanolica type strain MB58.</title>
        <authorList>
            <person name="Higashiura N."/>
            <person name="Hadano H."/>
            <person name="Hirakawa H."/>
            <person name="Matsutani M."/>
            <person name="Takabe S."/>
            <person name="Matsushita K."/>
            <person name="Azuma Y."/>
        </authorList>
    </citation>
    <scope>NUCLEOTIDE SEQUENCE [LARGE SCALE GENOMIC DNA]</scope>
    <source>
        <strain evidence="6 7">MB58</strain>
    </source>
</reference>
<evidence type="ECO:0000313" key="6">
    <source>
        <dbReference type="EMBL" id="GAJ30010.1"/>
    </source>
</evidence>
<evidence type="ECO:0000256" key="3">
    <source>
        <dbReference type="ARBA" id="ARBA00022927"/>
    </source>
</evidence>
<proteinExistence type="inferred from homology"/>
<dbReference type="GO" id="GO:0015031">
    <property type="term" value="P:protein transport"/>
    <property type="evidence" value="ECO:0007669"/>
    <property type="project" value="UniProtKB-KW"/>
</dbReference>
<dbReference type="RefSeq" id="WP_052512067.1">
    <property type="nucleotide sequence ID" value="NZ_BAND01000096.1"/>
</dbReference>
<dbReference type="Proteomes" id="UP000019760">
    <property type="component" value="Unassembled WGS sequence"/>
</dbReference>
<gene>
    <name evidence="6" type="ORF">Amme_097_005</name>
</gene>
<comment type="caution">
    <text evidence="6">The sequence shown here is derived from an EMBL/GenBank/DDBJ whole genome shotgun (WGS) entry which is preliminary data.</text>
</comment>
<keyword evidence="3" id="KW-0653">Protein transport</keyword>
<evidence type="ECO:0000256" key="1">
    <source>
        <dbReference type="ARBA" id="ARBA00009990"/>
    </source>
</evidence>
<dbReference type="PANTHER" id="PTHR36918:SF1">
    <property type="entry name" value="PROTEIN-EXPORT PROTEIN SECB"/>
    <property type="match status" value="1"/>
</dbReference>
<dbReference type="GO" id="GO:0051082">
    <property type="term" value="F:unfolded protein binding"/>
    <property type="evidence" value="ECO:0007669"/>
    <property type="project" value="InterPro"/>
</dbReference>
<dbReference type="SUPFAM" id="SSF54611">
    <property type="entry name" value="SecB-like"/>
    <property type="match status" value="1"/>
</dbReference>
<keyword evidence="7" id="KW-1185">Reference proteome</keyword>
<accession>A0A023D8F9</accession>
<evidence type="ECO:0000313" key="7">
    <source>
        <dbReference type="Proteomes" id="UP000019760"/>
    </source>
</evidence>
<dbReference type="OrthoDB" id="9795145at2"/>
<dbReference type="EMBL" id="BAND01000096">
    <property type="protein sequence ID" value="GAJ30010.1"/>
    <property type="molecule type" value="Genomic_DNA"/>
</dbReference>
<keyword evidence="5" id="KW-0143">Chaperone</keyword>
<dbReference type="Pfam" id="PF02556">
    <property type="entry name" value="SecB"/>
    <property type="match status" value="1"/>
</dbReference>
<dbReference type="AlphaFoldDB" id="A0A023D8F9"/>
<organism evidence="6 7">
    <name type="scientific">Acidomonas methanolica NBRC 104435</name>
    <dbReference type="NCBI Taxonomy" id="1231351"/>
    <lineage>
        <taxon>Bacteria</taxon>
        <taxon>Pseudomonadati</taxon>
        <taxon>Pseudomonadota</taxon>
        <taxon>Alphaproteobacteria</taxon>
        <taxon>Acetobacterales</taxon>
        <taxon>Acetobacteraceae</taxon>
        <taxon>Acidomonas</taxon>
    </lineage>
</organism>
<keyword evidence="4" id="KW-0811">Translocation</keyword>
<dbReference type="PANTHER" id="PTHR36918">
    <property type="match status" value="1"/>
</dbReference>
<dbReference type="GO" id="GO:0051262">
    <property type="term" value="P:protein tetramerization"/>
    <property type="evidence" value="ECO:0007669"/>
    <property type="project" value="InterPro"/>
</dbReference>
<sequence length="175" mass="18684">MNAGTTLDSGKPLAESVAGGLSHPAPGLVLGSQYLRSVSFQTPQTPGVFASLQAPPHVRLVVDVNARQLSETDLNFEVTLVLRAEGQAAVPDAAAPEPPVAYEAMAAYAGLFVVGPQWRDRLEEILLIEAPRQLFPAARAVLLGLVREAGFQVANIQPVDFVALWHARRREATQG</sequence>
<dbReference type="InterPro" id="IPR035958">
    <property type="entry name" value="SecB-like_sf"/>
</dbReference>
<reference evidence="7" key="1">
    <citation type="journal article" date="2014" name="FEMS Microbiol. Lett.">
        <title>Draft Genomic DNA Sequence of the Facultatively Methylotrophic Bacterium Acidomonas methanolica type strain MB58.</title>
        <authorList>
            <person name="Higashiura N."/>
            <person name="Hadano H."/>
            <person name="Hirakawa H."/>
            <person name="Matsutani M."/>
            <person name="Takabe S."/>
            <person name="Matsushita K."/>
            <person name="Azuma Y."/>
        </authorList>
    </citation>
    <scope>NUCLEOTIDE SEQUENCE [LARGE SCALE GENOMIC DNA]</scope>
    <source>
        <strain evidence="7">MB58</strain>
    </source>
</reference>
<evidence type="ECO:0000256" key="5">
    <source>
        <dbReference type="ARBA" id="ARBA00023186"/>
    </source>
</evidence>
<comment type="similarity">
    <text evidence="1">Belongs to the SecB family.</text>
</comment>